<evidence type="ECO:0000313" key="11">
    <source>
        <dbReference type="Proteomes" id="UP001304243"/>
    </source>
</evidence>
<evidence type="ECO:0000256" key="4">
    <source>
        <dbReference type="ARBA" id="ARBA00023125"/>
    </source>
</evidence>
<feature type="compositionally biased region" description="Low complexity" evidence="7">
    <location>
        <begin position="229"/>
        <end position="250"/>
    </location>
</feature>
<organism evidence="10 11">
    <name type="scientific">Mucor velutinosus</name>
    <dbReference type="NCBI Taxonomy" id="708070"/>
    <lineage>
        <taxon>Eukaryota</taxon>
        <taxon>Fungi</taxon>
        <taxon>Fungi incertae sedis</taxon>
        <taxon>Mucoromycota</taxon>
        <taxon>Mucoromycotina</taxon>
        <taxon>Mucoromycetes</taxon>
        <taxon>Mucorales</taxon>
        <taxon>Mucorineae</taxon>
        <taxon>Mucoraceae</taxon>
        <taxon>Mucor</taxon>
    </lineage>
</organism>
<dbReference type="PANTHER" id="PTHR10665">
    <property type="entry name" value="RECOMBINING BINDING PROTEIN SUPPRESSOR OF HAIRLESS"/>
    <property type="match status" value="1"/>
</dbReference>
<evidence type="ECO:0000256" key="2">
    <source>
        <dbReference type="ARBA" id="ARBA00009704"/>
    </source>
</evidence>
<feature type="region of interest" description="Disordered" evidence="7">
    <location>
        <begin position="138"/>
        <end position="166"/>
    </location>
</feature>
<name>A0AAN7D7C6_9FUNG</name>
<dbReference type="GO" id="GO:0001228">
    <property type="term" value="F:DNA-binding transcription activator activity, RNA polymerase II-specific"/>
    <property type="evidence" value="ECO:0007669"/>
    <property type="project" value="InterPro"/>
</dbReference>
<keyword evidence="6" id="KW-0539">Nucleus</keyword>
<dbReference type="Gene3D" id="2.60.40.10">
    <property type="entry name" value="Immunoglobulins"/>
    <property type="match status" value="1"/>
</dbReference>
<dbReference type="InterPro" id="IPR014756">
    <property type="entry name" value="Ig_E-set"/>
</dbReference>
<dbReference type="SUPFAM" id="SSF81296">
    <property type="entry name" value="E set domains"/>
    <property type="match status" value="1"/>
</dbReference>
<dbReference type="GO" id="GO:0000978">
    <property type="term" value="F:RNA polymerase II cis-regulatory region sequence-specific DNA binding"/>
    <property type="evidence" value="ECO:0007669"/>
    <property type="project" value="InterPro"/>
</dbReference>
<dbReference type="InterPro" id="IPR013783">
    <property type="entry name" value="Ig-like_fold"/>
</dbReference>
<dbReference type="Proteomes" id="UP001304243">
    <property type="component" value="Unassembled WGS sequence"/>
</dbReference>
<dbReference type="Pfam" id="PF20144">
    <property type="entry name" value="TIG_SUH"/>
    <property type="match status" value="1"/>
</dbReference>
<dbReference type="Gene3D" id="2.60.40.1450">
    <property type="entry name" value="LAG1, DNA binding domain"/>
    <property type="match status" value="1"/>
</dbReference>
<dbReference type="InterPro" id="IPR008967">
    <property type="entry name" value="p53-like_TF_DNA-bd_sf"/>
</dbReference>
<dbReference type="EMBL" id="JASEJX010000021">
    <property type="protein sequence ID" value="KAK4512311.1"/>
    <property type="molecule type" value="Genomic_DNA"/>
</dbReference>
<feature type="compositionally biased region" description="Polar residues" evidence="7">
    <location>
        <begin position="940"/>
        <end position="970"/>
    </location>
</feature>
<comment type="caution">
    <text evidence="10">The sequence shown here is derived from an EMBL/GenBank/DDBJ whole genome shotgun (WGS) entry which is preliminary data.</text>
</comment>
<evidence type="ECO:0000259" key="8">
    <source>
        <dbReference type="SMART" id="SM01267"/>
    </source>
</evidence>
<feature type="compositionally biased region" description="Polar residues" evidence="7">
    <location>
        <begin position="145"/>
        <end position="157"/>
    </location>
</feature>
<dbReference type="SMART" id="SM01267">
    <property type="entry name" value="LAG1_DNAbind"/>
    <property type="match status" value="1"/>
</dbReference>
<evidence type="ECO:0000256" key="6">
    <source>
        <dbReference type="ARBA" id="ARBA00023242"/>
    </source>
</evidence>
<sequence>MSEYHSFSLTQHLPNKNTIKSNTNTNNALNNTGKHLQLQNPQQHDFHQHNFNQKNDHQQPEVISLNDPNATPLALTSDHKQNYEIDWSNHHHTSTFQSLDSILNNVPNFNHTRHHTAPAATHDFHPLFDFLPFSDPSTHGLVMPSDQQQQSHPNPEESNGIHHTISGFNDQHDLFSFNHNDSNGDGSRSIIPYFDGIDEHYNQPKDSSLLSSNAHLLLHDPQHSHLTAAFSPTTTASPSPTTTASSSSPAYRISNLSIVQQQQNQPNQQQQPHQQQQQNQHIQTPSLLGNAKQSQQSNATEEIANKPAFLEFQSPAPSRISSSVSSRMMQGMVNAVKMKPAIQAYLHADDPIEAGERTVIIMTSKVAQKSYGTEKRFLCPPPTTILVGSSWWTPPSVASQQNEEHQQDALFCDKDNVIRAPPSLTICISGETSGQQSGRIEWYALSGTVVGQTGGTLNNAKTASTAPANKGNKNTSTAPAAVALAIENTANGESKSNANDDWYRNSRKETLAGGRCVLKRLYINDADEKRKKVECLIKVQLANGLMLGTLSSRGIKVISKPSKKRQSVKNIELCIYHGTTVSLFNRIRSQTVSTKYLGVSSTSGESSLFDYPGRLQSQKSPQANTDTCFVARTSSWDPFVIWIVDPTQGTTADESTSVSRADEYIGCPSLVPTIPYPNPPTIALKNKTNQPLAIRYNQHVVLQCLTTGLVSPVMIVRKVDKASMVVGGARCPEEFDPSFSGGGEYGDEVLGDPVSQLHKIALQIVQHENVIQHQAQQAEASYQNSYSHTNSAYQNHFNINAAKHLQQQRQLQPQDANTMMPQMTKGPVTYLACLNDLVGTHKTTDKRSPIKGIHFNINPAAAAAAAECYNFTASALSATLNSNMTPNNRKRRVSMMNDQSNYNMMSSPHMQQMYNNSLGDLDGSSNVRRRVSSLNDTHKLPNSNPSAHHNTLMQRSHSISTPSAAYQDKSATANRKSSIAANSGQALAEFGAYWSEDVTDAAVWTIVGTECARYTFWTPPHLDENKQQEKQITAPLSTPFPCLTHFVISNDHYVDPNKRNQPQQLHHQSHSDDDYNLSTLMTVSGENFTRDLQIWFGDIKAPFTEYRSREMLVCRLPPREELMQSVGLNRVHDVLANEQHADDDDDQRKPRMPYSIRILLVRGDGVVYKTSRSYSFC</sequence>
<dbReference type="GeneID" id="89946711"/>
<dbReference type="GO" id="GO:0005634">
    <property type="term" value="C:nucleus"/>
    <property type="evidence" value="ECO:0007669"/>
    <property type="project" value="UniProtKB-SubCell"/>
</dbReference>
<keyword evidence="5" id="KW-0804">Transcription</keyword>
<proteinExistence type="inferred from homology"/>
<keyword evidence="11" id="KW-1185">Reference proteome</keyword>
<evidence type="ECO:0000259" key="9">
    <source>
        <dbReference type="SMART" id="SM01268"/>
    </source>
</evidence>
<dbReference type="SMART" id="SM01268">
    <property type="entry name" value="BTD"/>
    <property type="match status" value="1"/>
</dbReference>
<feature type="compositionally biased region" description="Low complexity" evidence="7">
    <location>
        <begin position="260"/>
        <end position="281"/>
    </location>
</feature>
<dbReference type="InterPro" id="IPR015351">
    <property type="entry name" value="RBP-J/Cbf11/Cbf12_DNA-bd"/>
</dbReference>
<protein>
    <recommendedName>
        <fullName evidence="12">LAG1-DNAbind-domain-containing protein</fullName>
    </recommendedName>
</protein>
<feature type="region of interest" description="Disordered" evidence="7">
    <location>
        <begin position="900"/>
        <end position="970"/>
    </location>
</feature>
<evidence type="ECO:0000256" key="7">
    <source>
        <dbReference type="SAM" id="MobiDB-lite"/>
    </source>
</evidence>
<dbReference type="Pfam" id="PF09270">
    <property type="entry name" value="BTD"/>
    <property type="match status" value="1"/>
</dbReference>
<dbReference type="InterPro" id="IPR015350">
    <property type="entry name" value="Beta-trefoil_DNA-bd_dom"/>
</dbReference>
<keyword evidence="4" id="KW-0238">DNA-binding</keyword>
<dbReference type="RefSeq" id="XP_064678977.1">
    <property type="nucleotide sequence ID" value="XM_064822377.1"/>
</dbReference>
<feature type="compositionally biased region" description="Low complexity" evidence="7">
    <location>
        <begin position="15"/>
        <end position="32"/>
    </location>
</feature>
<evidence type="ECO:0000256" key="3">
    <source>
        <dbReference type="ARBA" id="ARBA00023015"/>
    </source>
</evidence>
<feature type="region of interest" description="Disordered" evidence="7">
    <location>
        <begin position="229"/>
        <end position="282"/>
    </location>
</feature>
<feature type="compositionally biased region" description="Polar residues" evidence="7">
    <location>
        <begin position="1"/>
        <end position="14"/>
    </location>
</feature>
<dbReference type="InterPro" id="IPR038007">
    <property type="entry name" value="RBP-Jkappa_IPT"/>
</dbReference>
<dbReference type="SUPFAM" id="SSF110217">
    <property type="entry name" value="DNA-binding protein LAG-1 (CSL)"/>
    <property type="match status" value="1"/>
</dbReference>
<reference evidence="10 11" key="1">
    <citation type="submission" date="2022-11" db="EMBL/GenBank/DDBJ databases">
        <title>Mucor velutinosus strain NIH1002 WGS.</title>
        <authorList>
            <person name="Subramanian P."/>
            <person name="Mullikin J.C."/>
            <person name="Segre J.A."/>
            <person name="Zelazny A.M."/>
        </authorList>
    </citation>
    <scope>NUCLEOTIDE SEQUENCE [LARGE SCALE GENOMIC DNA]</scope>
    <source>
        <strain evidence="10 11">NIH1002</strain>
    </source>
</reference>
<keyword evidence="3" id="KW-0805">Transcription regulation</keyword>
<comment type="subcellular location">
    <subcellularLocation>
        <location evidence="1">Nucleus</location>
    </subcellularLocation>
</comment>
<evidence type="ECO:0000313" key="10">
    <source>
        <dbReference type="EMBL" id="KAK4512311.1"/>
    </source>
</evidence>
<dbReference type="Pfam" id="PF09271">
    <property type="entry name" value="LAG1-DNAbind"/>
    <property type="match status" value="1"/>
</dbReference>
<dbReference type="InterPro" id="IPR040159">
    <property type="entry name" value="CLS_fam"/>
</dbReference>
<accession>A0AAN7D7C6</accession>
<dbReference type="InterPro" id="IPR036358">
    <property type="entry name" value="BTD_sf"/>
</dbReference>
<evidence type="ECO:0000256" key="5">
    <source>
        <dbReference type="ARBA" id="ARBA00023163"/>
    </source>
</evidence>
<comment type="similarity">
    <text evidence="2">Belongs to the Su(H) family.</text>
</comment>
<feature type="domain" description="RBP-J/Cbf11/Cbf12 DNA binding" evidence="8">
    <location>
        <begin position="358"/>
        <end position="572"/>
    </location>
</feature>
<feature type="domain" description="Beta-trefoil DNA-binding" evidence="9">
    <location>
        <begin position="573"/>
        <end position="902"/>
    </location>
</feature>
<gene>
    <name evidence="10" type="ORF">ATC70_003009</name>
</gene>
<dbReference type="AlphaFoldDB" id="A0AAN7D7C6"/>
<dbReference type="InterPro" id="IPR037095">
    <property type="entry name" value="RBP-J/Cbf11_DNA-bd_sf"/>
</dbReference>
<evidence type="ECO:0000256" key="1">
    <source>
        <dbReference type="ARBA" id="ARBA00004123"/>
    </source>
</evidence>
<feature type="region of interest" description="Disordered" evidence="7">
    <location>
        <begin position="1"/>
        <end position="33"/>
    </location>
</feature>
<evidence type="ECO:0008006" key="12">
    <source>
        <dbReference type="Google" id="ProtNLM"/>
    </source>
</evidence>
<dbReference type="SUPFAM" id="SSF49417">
    <property type="entry name" value="p53-like transcription factors"/>
    <property type="match status" value="2"/>
</dbReference>
<feature type="compositionally biased region" description="Polar residues" evidence="7">
    <location>
        <begin position="900"/>
        <end position="918"/>
    </location>
</feature>